<dbReference type="NCBIfam" id="NF001843">
    <property type="entry name" value="PRK00567.1-4"/>
    <property type="match status" value="1"/>
</dbReference>
<dbReference type="NCBIfam" id="TIGR00220">
    <property type="entry name" value="mscL"/>
    <property type="match status" value="1"/>
</dbReference>
<comment type="subunit">
    <text evidence="3 11">Homopentamer.</text>
</comment>
<dbReference type="AlphaFoldDB" id="A0A8E3MH65"/>
<evidence type="ECO:0000256" key="5">
    <source>
        <dbReference type="ARBA" id="ARBA00022475"/>
    </source>
</evidence>
<comment type="similarity">
    <text evidence="2 11">Belongs to the MscL family.</text>
</comment>
<dbReference type="PANTHER" id="PTHR30266:SF2">
    <property type="entry name" value="LARGE-CONDUCTANCE MECHANOSENSITIVE CHANNEL"/>
    <property type="match status" value="1"/>
</dbReference>
<dbReference type="InterPro" id="IPR037673">
    <property type="entry name" value="MSC/AndL"/>
</dbReference>
<evidence type="ECO:0000256" key="4">
    <source>
        <dbReference type="ARBA" id="ARBA00022448"/>
    </source>
</evidence>
<dbReference type="Proteomes" id="UP000955338">
    <property type="component" value="Chromosome"/>
</dbReference>
<evidence type="ECO:0000256" key="11">
    <source>
        <dbReference type="HAMAP-Rule" id="MF_00115"/>
    </source>
</evidence>
<dbReference type="Gene3D" id="1.10.1200.120">
    <property type="entry name" value="Large-conductance mechanosensitive channel, MscL, domain 1"/>
    <property type="match status" value="1"/>
</dbReference>
<evidence type="ECO:0000256" key="7">
    <source>
        <dbReference type="ARBA" id="ARBA00022989"/>
    </source>
</evidence>
<dbReference type="InterPro" id="IPR001185">
    <property type="entry name" value="MS_channel"/>
</dbReference>
<keyword evidence="13" id="KW-1185">Reference proteome</keyword>
<comment type="function">
    <text evidence="11">Channel that opens in response to stretch forces in the membrane lipid bilayer. May participate in the regulation of osmotic pressure changes within the cell.</text>
</comment>
<comment type="subcellular location">
    <subcellularLocation>
        <location evidence="11">Cell inner membrane</location>
        <topology evidence="11">Multi-pass membrane protein</topology>
    </subcellularLocation>
    <subcellularLocation>
        <location evidence="1">Cell membrane</location>
        <topology evidence="1">Multi-pass membrane protein</topology>
    </subcellularLocation>
</comment>
<proteinExistence type="inferred from homology"/>
<accession>A0A8E3MH65</accession>
<evidence type="ECO:0000256" key="9">
    <source>
        <dbReference type="ARBA" id="ARBA00023136"/>
    </source>
</evidence>
<dbReference type="SUPFAM" id="SSF81330">
    <property type="entry name" value="Gated mechanosensitive channel"/>
    <property type="match status" value="1"/>
</dbReference>
<keyword evidence="10 11" id="KW-0407">Ion channel</keyword>
<protein>
    <recommendedName>
        <fullName evidence="11">Large-conductance mechanosensitive channel</fullName>
    </recommendedName>
</protein>
<evidence type="ECO:0000256" key="2">
    <source>
        <dbReference type="ARBA" id="ARBA00007254"/>
    </source>
</evidence>
<dbReference type="PROSITE" id="PS01327">
    <property type="entry name" value="MSCL"/>
    <property type="match status" value="1"/>
</dbReference>
<evidence type="ECO:0000256" key="3">
    <source>
        <dbReference type="ARBA" id="ARBA00011255"/>
    </source>
</evidence>
<evidence type="ECO:0000313" key="12">
    <source>
        <dbReference type="EMBL" id="QDJ15445.1"/>
    </source>
</evidence>
<evidence type="ECO:0000256" key="6">
    <source>
        <dbReference type="ARBA" id="ARBA00022692"/>
    </source>
</evidence>
<dbReference type="GO" id="GO:0005886">
    <property type="term" value="C:plasma membrane"/>
    <property type="evidence" value="ECO:0007669"/>
    <property type="project" value="UniProtKB-SubCell"/>
</dbReference>
<reference evidence="12" key="1">
    <citation type="submission" date="2017-06" db="EMBL/GenBank/DDBJ databases">
        <title>Genome sequencing of pathogenic and non-pathogenic strains within Bisgaard taxon 40.</title>
        <authorList>
            <person name="Ladner J.T."/>
            <person name="Lovett S.P."/>
            <person name="Koroleva G."/>
            <person name="Lorch J.M."/>
        </authorList>
    </citation>
    <scope>NUCLEOTIDE SEQUENCE</scope>
    <source>
        <strain evidence="12">27576-1-I1</strain>
    </source>
</reference>
<keyword evidence="9 11" id="KW-0472">Membrane</keyword>
<dbReference type="HAMAP" id="MF_00115">
    <property type="entry name" value="MscL"/>
    <property type="match status" value="1"/>
</dbReference>
<dbReference type="GO" id="GO:0008381">
    <property type="term" value="F:mechanosensitive monoatomic ion channel activity"/>
    <property type="evidence" value="ECO:0007669"/>
    <property type="project" value="UniProtKB-UniRule"/>
</dbReference>
<organism evidence="12 13">
    <name type="scientific">Mergibacter septicus</name>
    <dbReference type="NCBI Taxonomy" id="221402"/>
    <lineage>
        <taxon>Bacteria</taxon>
        <taxon>Pseudomonadati</taxon>
        <taxon>Pseudomonadota</taxon>
        <taxon>Gammaproteobacteria</taxon>
        <taxon>Pasteurellales</taxon>
        <taxon>Pasteurellaceae</taxon>
        <taxon>Mergibacter</taxon>
    </lineage>
</organism>
<evidence type="ECO:0000256" key="10">
    <source>
        <dbReference type="ARBA" id="ARBA00023303"/>
    </source>
</evidence>
<name>A0A8E3MH65_9PAST</name>
<dbReference type="PRINTS" id="PR01264">
    <property type="entry name" value="MECHCHANNEL"/>
</dbReference>
<dbReference type="InterPro" id="IPR019823">
    <property type="entry name" value="Mechanosensitive_channel_CS"/>
</dbReference>
<keyword evidence="8 11" id="KW-0406">Ion transport</keyword>
<dbReference type="FunFam" id="1.10.1200.120:FF:000001">
    <property type="entry name" value="Large-conductance mechanosensitive channel"/>
    <property type="match status" value="1"/>
</dbReference>
<gene>
    <name evidence="11" type="primary">mscL</name>
    <name evidence="12" type="ORF">CEP48_08435</name>
</gene>
<evidence type="ECO:0000256" key="1">
    <source>
        <dbReference type="ARBA" id="ARBA00004651"/>
    </source>
</evidence>
<sequence length="134" mass="14749">MSLLKEFRDFAVRGNVVDMAIGVVIGAAFGKIVSSLVSDIITPLISLFAGSVDFKNLSFVLRAATENTPALTLKYGLFIQTVFDFAIIAFAIFIAIKVMNKLKKKQPEPAPKVKETTAEEKLLSEIRDLLKDKK</sequence>
<evidence type="ECO:0000313" key="13">
    <source>
        <dbReference type="Proteomes" id="UP000955338"/>
    </source>
</evidence>
<keyword evidence="4 11" id="KW-0813">Transport</keyword>
<keyword evidence="5 11" id="KW-1003">Cell membrane</keyword>
<feature type="transmembrane region" description="Helical" evidence="11">
    <location>
        <begin position="21"/>
        <end position="49"/>
    </location>
</feature>
<dbReference type="Pfam" id="PF01741">
    <property type="entry name" value="MscL"/>
    <property type="match status" value="1"/>
</dbReference>
<feature type="transmembrane region" description="Helical" evidence="11">
    <location>
        <begin position="75"/>
        <end position="96"/>
    </location>
</feature>
<dbReference type="PANTHER" id="PTHR30266">
    <property type="entry name" value="MECHANOSENSITIVE CHANNEL MSCL"/>
    <property type="match status" value="1"/>
</dbReference>
<evidence type="ECO:0000256" key="8">
    <source>
        <dbReference type="ARBA" id="ARBA00023065"/>
    </source>
</evidence>
<dbReference type="InterPro" id="IPR036019">
    <property type="entry name" value="MscL_channel"/>
</dbReference>
<keyword evidence="7 11" id="KW-1133">Transmembrane helix</keyword>
<keyword evidence="11" id="KW-0997">Cell inner membrane</keyword>
<dbReference type="RefSeq" id="WP_261920050.1">
    <property type="nucleotide sequence ID" value="NZ_CP022011.1"/>
</dbReference>
<dbReference type="EMBL" id="CP022011">
    <property type="protein sequence ID" value="QDJ15445.1"/>
    <property type="molecule type" value="Genomic_DNA"/>
</dbReference>
<keyword evidence="6 11" id="KW-0812">Transmembrane</keyword>